<dbReference type="OrthoDB" id="3260008at2"/>
<dbReference type="Proteomes" id="UP000266895">
    <property type="component" value="Chromosome"/>
</dbReference>
<reference evidence="1 2" key="1">
    <citation type="submission" date="2018-12" db="EMBL/GenBank/DDBJ databases">
        <authorList>
            <consortium name="Pathogen Informatics"/>
        </authorList>
    </citation>
    <scope>NUCLEOTIDE SEQUENCE [LARGE SCALE GENOMIC DNA]</scope>
    <source>
        <strain evidence="1 2">NCTC11636</strain>
    </source>
</reference>
<gene>
    <name evidence="1" type="ORF">NCTC11636_02514</name>
</gene>
<sequence length="284" mass="31518">MDHEAELARRAQALSGSELSRADVVGFLLDAADLLGGPPLQMLGPGIRFRWYRGPRVIEITPARRPYSVRVSSFDRHEVVDTMEYLAFEYWEPGLMDTPYLCSALLAEPPNGWWSPGRPEVRSWSQFEATIGRLLDQLPGDLALTPQPWIELLPAVGPRDEWSNLAYLWNVNSPSFTGGVSLTSTPEGVEVYSALPDRDLRILVPREMLDAGEVSMTDVVAGLTGGAGMTALRFFDTEAFDFAPETPREWEELDPLEEAATDTREGISPEALQALIAARTRQED</sequence>
<dbReference type="EMBL" id="LR134350">
    <property type="protein sequence ID" value="VEG30040.1"/>
    <property type="molecule type" value="Genomic_DNA"/>
</dbReference>
<dbReference type="RefSeq" id="WP_126383591.1">
    <property type="nucleotide sequence ID" value="NZ_LR134350.1"/>
</dbReference>
<protein>
    <submittedName>
        <fullName evidence="1">Uncharacterized protein</fullName>
    </submittedName>
</protein>
<evidence type="ECO:0000313" key="1">
    <source>
        <dbReference type="EMBL" id="VEG30040.1"/>
    </source>
</evidence>
<dbReference type="AlphaFoldDB" id="A0A448HJX5"/>
<proteinExistence type="predicted"/>
<evidence type="ECO:0000313" key="2">
    <source>
        <dbReference type="Proteomes" id="UP000266895"/>
    </source>
</evidence>
<organism evidence="1 2">
    <name type="scientific">Actinomyces howellii</name>
    <dbReference type="NCBI Taxonomy" id="52771"/>
    <lineage>
        <taxon>Bacteria</taxon>
        <taxon>Bacillati</taxon>
        <taxon>Actinomycetota</taxon>
        <taxon>Actinomycetes</taxon>
        <taxon>Actinomycetales</taxon>
        <taxon>Actinomycetaceae</taxon>
        <taxon>Actinomyces</taxon>
    </lineage>
</organism>
<keyword evidence="2" id="KW-1185">Reference proteome</keyword>
<accession>A0A448HJX5</accession>
<dbReference type="KEGG" id="ahw:NCTC11636_02514"/>
<name>A0A448HJX5_9ACTO</name>